<name>A0A6P7G9B2_DIAVI</name>
<dbReference type="HAMAP" id="MF_03188">
    <property type="entry name" value="Methyltr_EFM4"/>
    <property type="match status" value="1"/>
</dbReference>
<dbReference type="InterPro" id="IPR026635">
    <property type="entry name" value="Efm4/METTL10"/>
</dbReference>
<dbReference type="AlphaFoldDB" id="A0A6P7G9B2"/>
<evidence type="ECO:0000256" key="1">
    <source>
        <dbReference type="ARBA" id="ARBA00022490"/>
    </source>
</evidence>
<evidence type="ECO:0000256" key="3">
    <source>
        <dbReference type="ARBA" id="ARBA00022679"/>
    </source>
</evidence>
<dbReference type="PANTHER" id="PTHR12843:SF5">
    <property type="entry name" value="EEF1A LYSINE METHYLTRANSFERASE 2"/>
    <property type="match status" value="1"/>
</dbReference>
<dbReference type="GO" id="GO:0016279">
    <property type="term" value="F:protein-lysine N-methyltransferase activity"/>
    <property type="evidence" value="ECO:0007669"/>
    <property type="project" value="UniProtKB-UniRule"/>
</dbReference>
<dbReference type="Pfam" id="PF13847">
    <property type="entry name" value="Methyltransf_31"/>
    <property type="match status" value="1"/>
</dbReference>
<comment type="similarity">
    <text evidence="5">Belongs to the class I-like SAM-binding methyltransferase superfamily. EFM4 family.</text>
</comment>
<dbReference type="CDD" id="cd02440">
    <property type="entry name" value="AdoMet_MTases"/>
    <property type="match status" value="1"/>
</dbReference>
<evidence type="ECO:0000256" key="5">
    <source>
        <dbReference type="HAMAP-Rule" id="MF_03188"/>
    </source>
</evidence>
<keyword evidence="1 5" id="KW-0963">Cytoplasm</keyword>
<protein>
    <recommendedName>
        <fullName evidence="5">Protein-lysine N-methyltransferase LOC114337242</fullName>
        <ecNumber evidence="5">2.1.1.-</ecNumber>
    </recommendedName>
</protein>
<dbReference type="PANTHER" id="PTHR12843">
    <property type="entry name" value="PROTEIN-LYSINE N-METHYLTRANSFERASE METTL10"/>
    <property type="match status" value="1"/>
</dbReference>
<dbReference type="RefSeq" id="XP_028143456.1">
    <property type="nucleotide sequence ID" value="XM_028287655.1"/>
</dbReference>
<dbReference type="SUPFAM" id="SSF53335">
    <property type="entry name" value="S-adenosyl-L-methionine-dependent methyltransferases"/>
    <property type="match status" value="1"/>
</dbReference>
<comment type="subcellular location">
    <subcellularLocation>
        <location evidence="5">Cytoplasm</location>
    </subcellularLocation>
</comment>
<keyword evidence="3 5" id="KW-0808">Transferase</keyword>
<dbReference type="GO" id="GO:0005737">
    <property type="term" value="C:cytoplasm"/>
    <property type="evidence" value="ECO:0007669"/>
    <property type="project" value="UniProtKB-SubCell"/>
</dbReference>
<keyword evidence="4 5" id="KW-0949">S-adenosyl-L-methionine</keyword>
<dbReference type="RefSeq" id="XP_028143457.1">
    <property type="nucleotide sequence ID" value="XM_028287656.1"/>
</dbReference>
<evidence type="ECO:0000313" key="7">
    <source>
        <dbReference type="RefSeq" id="XP_028143456.1"/>
    </source>
</evidence>
<dbReference type="Gene3D" id="3.40.50.150">
    <property type="entry name" value="Vaccinia Virus protein VP39"/>
    <property type="match status" value="1"/>
</dbReference>
<dbReference type="GO" id="GO:0032259">
    <property type="term" value="P:methylation"/>
    <property type="evidence" value="ECO:0007669"/>
    <property type="project" value="UniProtKB-KW"/>
</dbReference>
<comment type="function">
    <text evidence="5">S-adenosyl-L-methionine-dependent protein-lysine N-methyltransferase that methylates elongation factor 1-alpha.</text>
</comment>
<gene>
    <name evidence="8" type="primary">LOC114337242</name>
    <name evidence="7" type="synonym">LOC114337241</name>
</gene>
<feature type="domain" description="Methyltransferase" evidence="6">
    <location>
        <begin position="56"/>
        <end position="183"/>
    </location>
</feature>
<sequence length="210" mass="23994">MDELEPSELGNQDYWENRYAEEIKNFSSHGDPGEVWFGEDTVDRVIRWMDKSDLIEKDSKVIDLGCGNGMLLVELANEGYTNLTGVDYSKNAVELSQQIANKQNLHIKYLTCDILEGLPENYYVVHDKGTYDAISLSENPKENREKYIENVYRSLMDGGVFIITSCNWTQSELDEQFSNKFSRFAIIPTPQFQFGGKVGNVVTSCVFKKK</sequence>
<evidence type="ECO:0000256" key="4">
    <source>
        <dbReference type="ARBA" id="ARBA00022691"/>
    </source>
</evidence>
<dbReference type="InterPro" id="IPR025714">
    <property type="entry name" value="Methyltranfer_dom"/>
</dbReference>
<reference evidence="7 8" key="1">
    <citation type="submission" date="2025-04" db="UniProtKB">
        <authorList>
            <consortium name="RefSeq"/>
        </authorList>
    </citation>
    <scope>IDENTIFICATION</scope>
    <source>
        <tissue evidence="7 8">Whole insect</tissue>
    </source>
</reference>
<accession>A0A6P7G9B2</accession>
<evidence type="ECO:0000313" key="8">
    <source>
        <dbReference type="RefSeq" id="XP_028143457.1"/>
    </source>
</evidence>
<proteinExistence type="inferred from homology"/>
<organism evidence="8">
    <name type="scientific">Diabrotica virgifera virgifera</name>
    <name type="common">western corn rootworm</name>
    <dbReference type="NCBI Taxonomy" id="50390"/>
    <lineage>
        <taxon>Eukaryota</taxon>
        <taxon>Metazoa</taxon>
        <taxon>Ecdysozoa</taxon>
        <taxon>Arthropoda</taxon>
        <taxon>Hexapoda</taxon>
        <taxon>Insecta</taxon>
        <taxon>Pterygota</taxon>
        <taxon>Neoptera</taxon>
        <taxon>Endopterygota</taxon>
        <taxon>Coleoptera</taxon>
        <taxon>Polyphaga</taxon>
        <taxon>Cucujiformia</taxon>
        <taxon>Chrysomeloidea</taxon>
        <taxon>Chrysomelidae</taxon>
        <taxon>Galerucinae</taxon>
        <taxon>Diabroticina</taxon>
        <taxon>Diabroticites</taxon>
        <taxon>Diabrotica</taxon>
    </lineage>
</organism>
<dbReference type="InterPro" id="IPR029063">
    <property type="entry name" value="SAM-dependent_MTases_sf"/>
</dbReference>
<evidence type="ECO:0000259" key="6">
    <source>
        <dbReference type="Pfam" id="PF13847"/>
    </source>
</evidence>
<evidence type="ECO:0000256" key="2">
    <source>
        <dbReference type="ARBA" id="ARBA00022603"/>
    </source>
</evidence>
<dbReference type="EC" id="2.1.1.-" evidence="5"/>
<keyword evidence="2 5" id="KW-0489">Methyltransferase</keyword>